<dbReference type="RefSeq" id="XP_007870737.1">
    <property type="nucleotide sequence ID" value="XM_007872546.1"/>
</dbReference>
<dbReference type="InterPro" id="IPR000028">
    <property type="entry name" value="Chloroperoxidase"/>
</dbReference>
<evidence type="ECO:0000256" key="8">
    <source>
        <dbReference type="SAM" id="Phobius"/>
    </source>
</evidence>
<comment type="cofactor">
    <cofactor evidence="1">
        <name>heme b</name>
        <dbReference type="ChEBI" id="CHEBI:60344"/>
    </cofactor>
</comment>
<reference evidence="10 11" key="1">
    <citation type="journal article" date="2012" name="Science">
        <title>The Paleozoic origin of enzymatic lignin decomposition reconstructed from 31 fungal genomes.</title>
        <authorList>
            <person name="Floudas D."/>
            <person name="Binder M."/>
            <person name="Riley R."/>
            <person name="Barry K."/>
            <person name="Blanchette R.A."/>
            <person name="Henrissat B."/>
            <person name="Martinez A.T."/>
            <person name="Otillar R."/>
            <person name="Spatafora J.W."/>
            <person name="Yadav J.S."/>
            <person name="Aerts A."/>
            <person name="Benoit I."/>
            <person name="Boyd A."/>
            <person name="Carlson A."/>
            <person name="Copeland A."/>
            <person name="Coutinho P.M."/>
            <person name="de Vries R.P."/>
            <person name="Ferreira P."/>
            <person name="Findley K."/>
            <person name="Foster B."/>
            <person name="Gaskell J."/>
            <person name="Glotzer D."/>
            <person name="Gorecki P."/>
            <person name="Heitman J."/>
            <person name="Hesse C."/>
            <person name="Hori C."/>
            <person name="Igarashi K."/>
            <person name="Jurgens J.A."/>
            <person name="Kallen N."/>
            <person name="Kersten P."/>
            <person name="Kohler A."/>
            <person name="Kuees U."/>
            <person name="Kumar T.K.A."/>
            <person name="Kuo A."/>
            <person name="LaButti K."/>
            <person name="Larrondo L.F."/>
            <person name="Lindquist E."/>
            <person name="Ling A."/>
            <person name="Lombard V."/>
            <person name="Lucas S."/>
            <person name="Lundell T."/>
            <person name="Martin R."/>
            <person name="McLaughlin D.J."/>
            <person name="Morgenstern I."/>
            <person name="Morin E."/>
            <person name="Murat C."/>
            <person name="Nagy L.G."/>
            <person name="Nolan M."/>
            <person name="Ohm R.A."/>
            <person name="Patyshakuliyeva A."/>
            <person name="Rokas A."/>
            <person name="Ruiz-Duenas F.J."/>
            <person name="Sabat G."/>
            <person name="Salamov A."/>
            <person name="Samejima M."/>
            <person name="Schmutz J."/>
            <person name="Slot J.C."/>
            <person name="St John F."/>
            <person name="Stenlid J."/>
            <person name="Sun H."/>
            <person name="Sun S."/>
            <person name="Syed K."/>
            <person name="Tsang A."/>
            <person name="Wiebenga A."/>
            <person name="Young D."/>
            <person name="Pisabarro A."/>
            <person name="Eastwood D.C."/>
            <person name="Martin F."/>
            <person name="Cullen D."/>
            <person name="Grigoriev I.V."/>
            <person name="Hibbett D.S."/>
        </authorList>
    </citation>
    <scope>NUCLEOTIDE SEQUENCE [LARGE SCALE GENOMIC DNA]</scope>
    <source>
        <strain evidence="10 11">ATCC 11539</strain>
    </source>
</reference>
<dbReference type="OrthoDB" id="407298at2759"/>
<dbReference type="EMBL" id="KB469313">
    <property type="protein sequence ID" value="EPQ50853.1"/>
    <property type="molecule type" value="Genomic_DNA"/>
</dbReference>
<comment type="similarity">
    <text evidence="7">Belongs to the chloroperoxidase family.</text>
</comment>
<name>S7PTT2_GLOTA</name>
<keyword evidence="8" id="KW-1133">Transmembrane helix</keyword>
<evidence type="ECO:0000259" key="9">
    <source>
        <dbReference type="PROSITE" id="PS51405"/>
    </source>
</evidence>
<evidence type="ECO:0000256" key="4">
    <source>
        <dbReference type="ARBA" id="ARBA00022723"/>
    </source>
</evidence>
<gene>
    <name evidence="10" type="primary">HTP1</name>
    <name evidence="10" type="ORF">GLOTRDRAFT_141337</name>
</gene>
<dbReference type="PANTHER" id="PTHR33577">
    <property type="entry name" value="STERIGMATOCYSTIN BIOSYNTHESIS PEROXIDASE STCC-RELATED"/>
    <property type="match status" value="1"/>
</dbReference>
<dbReference type="OMA" id="NFAPTFC"/>
<dbReference type="Pfam" id="PF01328">
    <property type="entry name" value="Peroxidase_2"/>
    <property type="match status" value="1"/>
</dbReference>
<evidence type="ECO:0000256" key="3">
    <source>
        <dbReference type="ARBA" id="ARBA00022617"/>
    </source>
</evidence>
<keyword evidence="11" id="KW-1185">Reference proteome</keyword>
<dbReference type="Gene3D" id="1.10.489.10">
    <property type="entry name" value="Chloroperoxidase-like"/>
    <property type="match status" value="1"/>
</dbReference>
<evidence type="ECO:0000256" key="7">
    <source>
        <dbReference type="ARBA" id="ARBA00025795"/>
    </source>
</evidence>
<dbReference type="PANTHER" id="PTHR33577:SF18">
    <property type="entry name" value="HEME HALOPEROXIDASE FAMILY PROFILE DOMAIN-CONTAINING PROTEIN"/>
    <property type="match status" value="1"/>
</dbReference>
<evidence type="ECO:0000256" key="1">
    <source>
        <dbReference type="ARBA" id="ARBA00001970"/>
    </source>
</evidence>
<keyword evidence="8" id="KW-0812">Transmembrane</keyword>
<proteinExistence type="inferred from homology"/>
<dbReference type="PROSITE" id="PS51405">
    <property type="entry name" value="HEME_HALOPEROXIDASE"/>
    <property type="match status" value="1"/>
</dbReference>
<feature type="domain" description="Heme haloperoxidase family profile" evidence="9">
    <location>
        <begin position="71"/>
        <end position="285"/>
    </location>
</feature>
<sequence>MSSSSARVRAADAPSFVVLNGASRLLSGLASKAVTIVTYALVFAADFVLALLNLVLPEKKEGEVGPGRGGLWPEYRAPDFGQEKPDSRCSCPALNALANHGILPRSGRRIPFQQLTRVIRETYNFGPTFCFFVPWYAAGLLGRSYWADSFDLADLDVHNGIEHDASLTRDDTAHARDQGVPAPHLVEFLLAHASGPPHDGAPTLTAADLSEVSGKRRVNARAKNGQFSLSAFHKMFGSSNSATLLTIFGGSLPDLRALLLEERLPRGWAPRCRRALGLTFAEFNATVLRIEAGVHEEHDVMMWRVGRPRALAEKMEEWMEGKLDSAMGMGAGEALRSDSGVFVERKDE</sequence>
<keyword evidence="6" id="KW-0408">Iron</keyword>
<keyword evidence="2 10" id="KW-0575">Peroxidase</keyword>
<evidence type="ECO:0000313" key="10">
    <source>
        <dbReference type="EMBL" id="EPQ50853.1"/>
    </source>
</evidence>
<organism evidence="10 11">
    <name type="scientific">Gloeophyllum trabeum (strain ATCC 11539 / FP-39264 / Madison 617)</name>
    <name type="common">Brown rot fungus</name>
    <dbReference type="NCBI Taxonomy" id="670483"/>
    <lineage>
        <taxon>Eukaryota</taxon>
        <taxon>Fungi</taxon>
        <taxon>Dikarya</taxon>
        <taxon>Basidiomycota</taxon>
        <taxon>Agaricomycotina</taxon>
        <taxon>Agaricomycetes</taxon>
        <taxon>Gloeophyllales</taxon>
        <taxon>Gloeophyllaceae</taxon>
        <taxon>Gloeophyllum</taxon>
    </lineage>
</organism>
<keyword evidence="8" id="KW-0472">Membrane</keyword>
<dbReference type="GO" id="GO:0046872">
    <property type="term" value="F:metal ion binding"/>
    <property type="evidence" value="ECO:0007669"/>
    <property type="project" value="UniProtKB-KW"/>
</dbReference>
<evidence type="ECO:0000256" key="2">
    <source>
        <dbReference type="ARBA" id="ARBA00022559"/>
    </source>
</evidence>
<evidence type="ECO:0000256" key="5">
    <source>
        <dbReference type="ARBA" id="ARBA00023002"/>
    </source>
</evidence>
<dbReference type="GeneID" id="19304752"/>
<dbReference type="KEGG" id="gtr:GLOTRDRAFT_141337"/>
<protein>
    <submittedName>
        <fullName evidence="10">Cloroperoxidase</fullName>
    </submittedName>
</protein>
<feature type="transmembrane region" description="Helical" evidence="8">
    <location>
        <begin position="36"/>
        <end position="56"/>
    </location>
</feature>
<dbReference type="GO" id="GO:0004601">
    <property type="term" value="F:peroxidase activity"/>
    <property type="evidence" value="ECO:0007669"/>
    <property type="project" value="UniProtKB-KW"/>
</dbReference>
<keyword evidence="4" id="KW-0479">Metal-binding</keyword>
<keyword evidence="3" id="KW-0349">Heme</keyword>
<evidence type="ECO:0000313" key="11">
    <source>
        <dbReference type="Proteomes" id="UP000030669"/>
    </source>
</evidence>
<accession>S7PTT2</accession>
<dbReference type="HOGENOM" id="CLU_050230_1_0_1"/>
<dbReference type="Proteomes" id="UP000030669">
    <property type="component" value="Unassembled WGS sequence"/>
</dbReference>
<evidence type="ECO:0000256" key="6">
    <source>
        <dbReference type="ARBA" id="ARBA00023004"/>
    </source>
</evidence>
<dbReference type="eggNOG" id="ENOG502S5K7">
    <property type="taxonomic scope" value="Eukaryota"/>
</dbReference>
<dbReference type="AlphaFoldDB" id="S7PTT2"/>
<dbReference type="InterPro" id="IPR036851">
    <property type="entry name" value="Chloroperoxidase-like_sf"/>
</dbReference>
<keyword evidence="5" id="KW-0560">Oxidoreductase</keyword>
<dbReference type="SUPFAM" id="SSF47571">
    <property type="entry name" value="Cloroperoxidase"/>
    <property type="match status" value="1"/>
</dbReference>